<proteinExistence type="predicted"/>
<reference evidence="1" key="2">
    <citation type="submission" date="2025-09" db="UniProtKB">
        <authorList>
            <consortium name="EnsemblPlants"/>
        </authorList>
    </citation>
    <scope>IDENTIFICATION</scope>
</reference>
<dbReference type="Proteomes" id="UP001732700">
    <property type="component" value="Chromosome 7A"/>
</dbReference>
<name>A0ACD5ZP66_AVESA</name>
<keyword evidence="2" id="KW-1185">Reference proteome</keyword>
<accession>A0ACD5ZP66</accession>
<evidence type="ECO:0000313" key="1">
    <source>
        <dbReference type="EnsemblPlants" id="AVESA.00010b.r2.7AG1203700.1.CDS"/>
    </source>
</evidence>
<evidence type="ECO:0000313" key="2">
    <source>
        <dbReference type="Proteomes" id="UP001732700"/>
    </source>
</evidence>
<protein>
    <submittedName>
        <fullName evidence="1">Uncharacterized protein</fullName>
    </submittedName>
</protein>
<sequence length="144" mass="15051">MALVVFVPSAYKISPSSCSYVVPNSTTVPYRPIGTELASIPHNEAWTLAMASAASSPRMPAVCAAFLLLLVLLSAVSRSAADADRLPVQMLTGGRRMLVTRSNAAAAVFSRPAGTGQWSAGRAAAMPYSESKRLSPGGPDPQHH</sequence>
<dbReference type="EnsemblPlants" id="AVESA.00010b.r2.7AG1203700.1">
    <property type="protein sequence ID" value="AVESA.00010b.r2.7AG1203700.1.CDS"/>
    <property type="gene ID" value="AVESA.00010b.r2.7AG1203700"/>
</dbReference>
<reference evidence="1" key="1">
    <citation type="submission" date="2021-05" db="EMBL/GenBank/DDBJ databases">
        <authorList>
            <person name="Scholz U."/>
            <person name="Mascher M."/>
            <person name="Fiebig A."/>
        </authorList>
    </citation>
    <scope>NUCLEOTIDE SEQUENCE [LARGE SCALE GENOMIC DNA]</scope>
</reference>
<organism evidence="1 2">
    <name type="scientific">Avena sativa</name>
    <name type="common">Oat</name>
    <dbReference type="NCBI Taxonomy" id="4498"/>
    <lineage>
        <taxon>Eukaryota</taxon>
        <taxon>Viridiplantae</taxon>
        <taxon>Streptophyta</taxon>
        <taxon>Embryophyta</taxon>
        <taxon>Tracheophyta</taxon>
        <taxon>Spermatophyta</taxon>
        <taxon>Magnoliopsida</taxon>
        <taxon>Liliopsida</taxon>
        <taxon>Poales</taxon>
        <taxon>Poaceae</taxon>
        <taxon>BOP clade</taxon>
        <taxon>Pooideae</taxon>
        <taxon>Poodae</taxon>
        <taxon>Poeae</taxon>
        <taxon>Poeae Chloroplast Group 1 (Aveneae type)</taxon>
        <taxon>Aveninae</taxon>
        <taxon>Avena</taxon>
    </lineage>
</organism>